<dbReference type="Proteomes" id="UP000800200">
    <property type="component" value="Unassembled WGS sequence"/>
</dbReference>
<evidence type="ECO:0000256" key="2">
    <source>
        <dbReference type="ARBA" id="ARBA00022857"/>
    </source>
</evidence>
<dbReference type="PANTHER" id="PTHR43544:SF7">
    <property type="entry name" value="NADB-LER2"/>
    <property type="match status" value="1"/>
</dbReference>
<gene>
    <name evidence="4" type="ORF">K469DRAFT_574293</name>
</gene>
<comment type="similarity">
    <text evidence="1">Belongs to the short-chain dehydrogenases/reductases (SDR) family.</text>
</comment>
<evidence type="ECO:0000313" key="5">
    <source>
        <dbReference type="Proteomes" id="UP000800200"/>
    </source>
</evidence>
<keyword evidence="2" id="KW-0521">NADP</keyword>
<evidence type="ECO:0000256" key="3">
    <source>
        <dbReference type="ARBA" id="ARBA00023002"/>
    </source>
</evidence>
<name>A0A6A6E276_9PEZI</name>
<reference evidence="4" key="1">
    <citation type="journal article" date="2020" name="Stud. Mycol.">
        <title>101 Dothideomycetes genomes: a test case for predicting lifestyles and emergence of pathogens.</title>
        <authorList>
            <person name="Haridas S."/>
            <person name="Albert R."/>
            <person name="Binder M."/>
            <person name="Bloem J."/>
            <person name="Labutti K."/>
            <person name="Salamov A."/>
            <person name="Andreopoulos B."/>
            <person name="Baker S."/>
            <person name="Barry K."/>
            <person name="Bills G."/>
            <person name="Bluhm B."/>
            <person name="Cannon C."/>
            <person name="Castanera R."/>
            <person name="Culley D."/>
            <person name="Daum C."/>
            <person name="Ezra D."/>
            <person name="Gonzalez J."/>
            <person name="Henrissat B."/>
            <person name="Kuo A."/>
            <person name="Liang C."/>
            <person name="Lipzen A."/>
            <person name="Lutzoni F."/>
            <person name="Magnuson J."/>
            <person name="Mondo S."/>
            <person name="Nolan M."/>
            <person name="Ohm R."/>
            <person name="Pangilinan J."/>
            <person name="Park H.-J."/>
            <person name="Ramirez L."/>
            <person name="Alfaro M."/>
            <person name="Sun H."/>
            <person name="Tritt A."/>
            <person name="Yoshinaga Y."/>
            <person name="Zwiers L.-H."/>
            <person name="Turgeon B."/>
            <person name="Goodwin S."/>
            <person name="Spatafora J."/>
            <person name="Crous P."/>
            <person name="Grigoriev I."/>
        </authorList>
    </citation>
    <scope>NUCLEOTIDE SEQUENCE</scope>
    <source>
        <strain evidence="4">CBS 207.26</strain>
    </source>
</reference>
<dbReference type="OrthoDB" id="9876299at2759"/>
<dbReference type="GO" id="GO:0016491">
    <property type="term" value="F:oxidoreductase activity"/>
    <property type="evidence" value="ECO:0007669"/>
    <property type="project" value="UniProtKB-KW"/>
</dbReference>
<dbReference type="SUPFAM" id="SSF51735">
    <property type="entry name" value="NAD(P)-binding Rossmann-fold domains"/>
    <property type="match status" value="1"/>
</dbReference>
<keyword evidence="3" id="KW-0560">Oxidoreductase</keyword>
<dbReference type="InterPro" id="IPR051468">
    <property type="entry name" value="Fungal_SecMetab_SDRs"/>
</dbReference>
<dbReference type="AlphaFoldDB" id="A0A6A6E276"/>
<dbReference type="Pfam" id="PF00106">
    <property type="entry name" value="adh_short"/>
    <property type="match status" value="1"/>
</dbReference>
<accession>A0A6A6E276</accession>
<protein>
    <submittedName>
        <fullName evidence="4">NAD(P)-binding protein</fullName>
    </submittedName>
</protein>
<dbReference type="EMBL" id="ML994631">
    <property type="protein sequence ID" value="KAF2186057.1"/>
    <property type="molecule type" value="Genomic_DNA"/>
</dbReference>
<dbReference type="InterPro" id="IPR036291">
    <property type="entry name" value="NAD(P)-bd_dom_sf"/>
</dbReference>
<evidence type="ECO:0000313" key="4">
    <source>
        <dbReference type="EMBL" id="KAF2186057.1"/>
    </source>
</evidence>
<sequence>MTAQKTDLITGANRGIGKGFTDLFLQRPSTTVIAAVRDPSHPTAKALTALPTAQGSRLILVPLNSSDSTSAQEAVEVLKKDHGINYIDVVIANAGIAAGGGTVRKTKIENITEHVLVNTIGPVVLFQATADLLQASPTKQPIFVAISTLIGLIGSMDALAGFPSTHSPYGGSKSALNWFVRRLHFEEPWLTSFVFHPGLVETDLAAGAVAGSGLQLKDLGAISVDTSVSGMVSVIDDATREIGGTFKNYDGTTLPW</sequence>
<evidence type="ECO:0000256" key="1">
    <source>
        <dbReference type="ARBA" id="ARBA00006484"/>
    </source>
</evidence>
<dbReference type="PRINTS" id="PR00081">
    <property type="entry name" value="GDHRDH"/>
</dbReference>
<organism evidence="4 5">
    <name type="scientific">Zopfia rhizophila CBS 207.26</name>
    <dbReference type="NCBI Taxonomy" id="1314779"/>
    <lineage>
        <taxon>Eukaryota</taxon>
        <taxon>Fungi</taxon>
        <taxon>Dikarya</taxon>
        <taxon>Ascomycota</taxon>
        <taxon>Pezizomycotina</taxon>
        <taxon>Dothideomycetes</taxon>
        <taxon>Dothideomycetes incertae sedis</taxon>
        <taxon>Zopfiaceae</taxon>
        <taxon>Zopfia</taxon>
    </lineage>
</organism>
<dbReference type="GO" id="GO:0005737">
    <property type="term" value="C:cytoplasm"/>
    <property type="evidence" value="ECO:0007669"/>
    <property type="project" value="TreeGrafter"/>
</dbReference>
<keyword evidence="5" id="KW-1185">Reference proteome</keyword>
<proteinExistence type="inferred from homology"/>
<dbReference type="Gene3D" id="3.40.50.720">
    <property type="entry name" value="NAD(P)-binding Rossmann-like Domain"/>
    <property type="match status" value="1"/>
</dbReference>
<dbReference type="PANTHER" id="PTHR43544">
    <property type="entry name" value="SHORT-CHAIN DEHYDROGENASE/REDUCTASE"/>
    <property type="match status" value="1"/>
</dbReference>
<dbReference type="InterPro" id="IPR002347">
    <property type="entry name" value="SDR_fam"/>
</dbReference>